<evidence type="ECO:0000313" key="6">
    <source>
        <dbReference type="Proteomes" id="UP000318437"/>
    </source>
</evidence>
<dbReference type="CDD" id="cd00156">
    <property type="entry name" value="REC"/>
    <property type="match status" value="1"/>
</dbReference>
<dbReference type="InterPro" id="IPR011006">
    <property type="entry name" value="CheY-like_superfamily"/>
</dbReference>
<evidence type="ECO:0000256" key="1">
    <source>
        <dbReference type="ARBA" id="ARBA00022553"/>
    </source>
</evidence>
<evidence type="ECO:0000256" key="2">
    <source>
        <dbReference type="PROSITE-ProRule" id="PRU00169"/>
    </source>
</evidence>
<protein>
    <submittedName>
        <fullName evidence="5">Alkaline phosphatase synthesis transcriptional regulatory protein PhoP</fullName>
    </submittedName>
</protein>
<dbReference type="PROSITE" id="PS50110">
    <property type="entry name" value="RESPONSE_REGULATORY"/>
    <property type="match status" value="1"/>
</dbReference>
<feature type="compositionally biased region" description="Polar residues" evidence="3">
    <location>
        <begin position="126"/>
        <end position="141"/>
    </location>
</feature>
<dbReference type="PANTHER" id="PTHR44591:SF3">
    <property type="entry name" value="RESPONSE REGULATORY DOMAIN-CONTAINING PROTEIN"/>
    <property type="match status" value="1"/>
</dbReference>
<dbReference type="EMBL" id="SJPS01000003">
    <property type="protein sequence ID" value="TWU27631.1"/>
    <property type="molecule type" value="Genomic_DNA"/>
</dbReference>
<dbReference type="GO" id="GO:0000160">
    <property type="term" value="P:phosphorelay signal transduction system"/>
    <property type="evidence" value="ECO:0007669"/>
    <property type="project" value="InterPro"/>
</dbReference>
<organism evidence="5 6">
    <name type="scientific">Bythopirellula polymerisocia</name>
    <dbReference type="NCBI Taxonomy" id="2528003"/>
    <lineage>
        <taxon>Bacteria</taxon>
        <taxon>Pseudomonadati</taxon>
        <taxon>Planctomycetota</taxon>
        <taxon>Planctomycetia</taxon>
        <taxon>Pirellulales</taxon>
        <taxon>Lacipirellulaceae</taxon>
        <taxon>Bythopirellula</taxon>
    </lineage>
</organism>
<gene>
    <name evidence="5" type="primary">phoP_2</name>
    <name evidence="5" type="ORF">Pla144_24080</name>
</gene>
<evidence type="ECO:0000259" key="4">
    <source>
        <dbReference type="PROSITE" id="PS50110"/>
    </source>
</evidence>
<keyword evidence="1 2" id="KW-0597">Phosphoprotein</keyword>
<dbReference type="Pfam" id="PF00072">
    <property type="entry name" value="Response_reg"/>
    <property type="match status" value="1"/>
</dbReference>
<dbReference type="InterPro" id="IPR050595">
    <property type="entry name" value="Bact_response_regulator"/>
</dbReference>
<dbReference type="Proteomes" id="UP000318437">
    <property type="component" value="Unassembled WGS sequence"/>
</dbReference>
<evidence type="ECO:0000256" key="3">
    <source>
        <dbReference type="SAM" id="MobiDB-lite"/>
    </source>
</evidence>
<proteinExistence type="predicted"/>
<evidence type="ECO:0000313" key="5">
    <source>
        <dbReference type="EMBL" id="TWU27631.1"/>
    </source>
</evidence>
<sequence length="141" mass="15329">MSAGMIAVIDDNESWIEAVKDVLANEGFEVCSATNEDQAIEILDTVRPQLIILDVHIPGARGLRLISDFRGRDRTTPILVVSSDDRSLVRNQAMSNGASGFLQKPIPSQILLRAVRRYVQPGSGEQGDSLSPCSRLNPSVN</sequence>
<accession>A0A5C6CW51</accession>
<dbReference type="SUPFAM" id="SSF52172">
    <property type="entry name" value="CheY-like"/>
    <property type="match status" value="1"/>
</dbReference>
<feature type="region of interest" description="Disordered" evidence="3">
    <location>
        <begin position="122"/>
        <end position="141"/>
    </location>
</feature>
<reference evidence="5 6" key="1">
    <citation type="submission" date="2019-02" db="EMBL/GenBank/DDBJ databases">
        <title>Deep-cultivation of Planctomycetes and their phenomic and genomic characterization uncovers novel biology.</title>
        <authorList>
            <person name="Wiegand S."/>
            <person name="Jogler M."/>
            <person name="Boedeker C."/>
            <person name="Pinto D."/>
            <person name="Vollmers J."/>
            <person name="Rivas-Marin E."/>
            <person name="Kohn T."/>
            <person name="Peeters S.H."/>
            <person name="Heuer A."/>
            <person name="Rast P."/>
            <person name="Oberbeckmann S."/>
            <person name="Bunk B."/>
            <person name="Jeske O."/>
            <person name="Meyerdierks A."/>
            <person name="Storesund J.E."/>
            <person name="Kallscheuer N."/>
            <person name="Luecker S."/>
            <person name="Lage O.M."/>
            <person name="Pohl T."/>
            <person name="Merkel B.J."/>
            <person name="Hornburger P."/>
            <person name="Mueller R.-W."/>
            <person name="Bruemmer F."/>
            <person name="Labrenz M."/>
            <person name="Spormann A.M."/>
            <person name="Op Den Camp H."/>
            <person name="Overmann J."/>
            <person name="Amann R."/>
            <person name="Jetten M.S.M."/>
            <person name="Mascher T."/>
            <person name="Medema M.H."/>
            <person name="Devos D.P."/>
            <person name="Kaster A.-K."/>
            <person name="Ovreas L."/>
            <person name="Rohde M."/>
            <person name="Galperin M.Y."/>
            <person name="Jogler C."/>
        </authorList>
    </citation>
    <scope>NUCLEOTIDE SEQUENCE [LARGE SCALE GENOMIC DNA]</scope>
    <source>
        <strain evidence="5 6">Pla144</strain>
    </source>
</reference>
<keyword evidence="6" id="KW-1185">Reference proteome</keyword>
<feature type="domain" description="Response regulatory" evidence="4">
    <location>
        <begin position="5"/>
        <end position="119"/>
    </location>
</feature>
<dbReference type="AlphaFoldDB" id="A0A5C6CW51"/>
<dbReference type="SMART" id="SM00448">
    <property type="entry name" value="REC"/>
    <property type="match status" value="1"/>
</dbReference>
<dbReference type="InterPro" id="IPR001789">
    <property type="entry name" value="Sig_transdc_resp-reg_receiver"/>
</dbReference>
<name>A0A5C6CW51_9BACT</name>
<feature type="modified residue" description="4-aspartylphosphate" evidence="2">
    <location>
        <position position="54"/>
    </location>
</feature>
<dbReference type="Gene3D" id="3.40.50.2300">
    <property type="match status" value="1"/>
</dbReference>
<dbReference type="PANTHER" id="PTHR44591">
    <property type="entry name" value="STRESS RESPONSE REGULATOR PROTEIN 1"/>
    <property type="match status" value="1"/>
</dbReference>
<comment type="caution">
    <text evidence="5">The sequence shown here is derived from an EMBL/GenBank/DDBJ whole genome shotgun (WGS) entry which is preliminary data.</text>
</comment>